<gene>
    <name evidence="2" type="ORF">DL89DRAFT_183987</name>
</gene>
<dbReference type="Proteomes" id="UP000193922">
    <property type="component" value="Unassembled WGS sequence"/>
</dbReference>
<protein>
    <submittedName>
        <fullName evidence="2">Uncharacterized protein</fullName>
    </submittedName>
</protein>
<dbReference type="OrthoDB" id="5592171at2759"/>
<dbReference type="AlphaFoldDB" id="A0A1Y1W5I2"/>
<feature type="compositionally biased region" description="Polar residues" evidence="1">
    <location>
        <begin position="24"/>
        <end position="33"/>
    </location>
</feature>
<keyword evidence="3" id="KW-1185">Reference proteome</keyword>
<comment type="caution">
    <text evidence="2">The sequence shown here is derived from an EMBL/GenBank/DDBJ whole genome shotgun (WGS) entry which is preliminary data.</text>
</comment>
<feature type="region of interest" description="Disordered" evidence="1">
    <location>
        <begin position="16"/>
        <end position="105"/>
    </location>
</feature>
<feature type="compositionally biased region" description="Low complexity" evidence="1">
    <location>
        <begin position="34"/>
        <end position="53"/>
    </location>
</feature>
<evidence type="ECO:0000313" key="2">
    <source>
        <dbReference type="EMBL" id="ORX68790.1"/>
    </source>
</evidence>
<dbReference type="EMBL" id="MCFD01000009">
    <property type="protein sequence ID" value="ORX68790.1"/>
    <property type="molecule type" value="Genomic_DNA"/>
</dbReference>
<dbReference type="RefSeq" id="XP_040742572.1">
    <property type="nucleotide sequence ID" value="XM_040883935.1"/>
</dbReference>
<name>A0A1Y1W5I2_9FUNG</name>
<evidence type="ECO:0000313" key="3">
    <source>
        <dbReference type="Proteomes" id="UP000193922"/>
    </source>
</evidence>
<proteinExistence type="predicted"/>
<reference evidence="2 3" key="1">
    <citation type="submission" date="2016-07" db="EMBL/GenBank/DDBJ databases">
        <title>Pervasive Adenine N6-methylation of Active Genes in Fungi.</title>
        <authorList>
            <consortium name="DOE Joint Genome Institute"/>
            <person name="Mondo S.J."/>
            <person name="Dannebaum R.O."/>
            <person name="Kuo R.C."/>
            <person name="Labutti K."/>
            <person name="Haridas S."/>
            <person name="Kuo A."/>
            <person name="Salamov A."/>
            <person name="Ahrendt S.R."/>
            <person name="Lipzen A."/>
            <person name="Sullivan W."/>
            <person name="Andreopoulos W.B."/>
            <person name="Clum A."/>
            <person name="Lindquist E."/>
            <person name="Daum C."/>
            <person name="Ramamoorthy G.K."/>
            <person name="Gryganskyi A."/>
            <person name="Culley D."/>
            <person name="Magnuson J.K."/>
            <person name="James T.Y."/>
            <person name="O'Malley M.A."/>
            <person name="Stajich J.E."/>
            <person name="Spatafora J.W."/>
            <person name="Visel A."/>
            <person name="Grigoriev I.V."/>
        </authorList>
    </citation>
    <scope>NUCLEOTIDE SEQUENCE [LARGE SCALE GENOMIC DNA]</scope>
    <source>
        <strain evidence="2 3">ATCC 12442</strain>
    </source>
</reference>
<sequence length="280" mass="30763">MAVKTMDALVSRNSTGILPASHGYANTSQSPVPTLTNSTSRSSSASSSVNTLSPDSGLATTPRDLLPQFNSAGKRKHQEPIEQEASDAEPRPKHKRRRAQGKRKLTGRADFVRRLGLYSMYEEYVRPYTGDRVLPDMVTAYLAGVRVRLSSDDSLAERAGKVGIFCIVLAAMGRRPFMTQYYSPLSFFVSRMTTTTVVASRRQLDTEGCIFFFPRCIFGRCLFSPPLLIIDKNLFPLVFVPTHARTSQDGKERAPPLVGALVNQYAIAAAPFSLTPPPSV</sequence>
<feature type="compositionally biased region" description="Basic residues" evidence="1">
    <location>
        <begin position="92"/>
        <end position="105"/>
    </location>
</feature>
<organism evidence="2 3">
    <name type="scientific">Linderina pennispora</name>
    <dbReference type="NCBI Taxonomy" id="61395"/>
    <lineage>
        <taxon>Eukaryota</taxon>
        <taxon>Fungi</taxon>
        <taxon>Fungi incertae sedis</taxon>
        <taxon>Zoopagomycota</taxon>
        <taxon>Kickxellomycotina</taxon>
        <taxon>Kickxellomycetes</taxon>
        <taxon>Kickxellales</taxon>
        <taxon>Kickxellaceae</taxon>
        <taxon>Linderina</taxon>
    </lineage>
</organism>
<dbReference type="GeneID" id="63800583"/>
<evidence type="ECO:0000256" key="1">
    <source>
        <dbReference type="SAM" id="MobiDB-lite"/>
    </source>
</evidence>
<accession>A0A1Y1W5I2</accession>